<dbReference type="EMBL" id="LR796483">
    <property type="protein sequence ID" value="CAB4147361.1"/>
    <property type="molecule type" value="Genomic_DNA"/>
</dbReference>
<proteinExistence type="predicted"/>
<name>A0A6J5MMZ5_9CAUD</name>
<protein>
    <submittedName>
        <fullName evidence="1">Uncharacterized protein</fullName>
    </submittedName>
</protein>
<sequence>MPEIRTLHSRSQLFNFAMTTETIHERARYLVNNFDFAKVQKMMAAVDWKWGGPYMNDEFGVPTIEAMQRQAYQLILEAHRLDCSVSSGGFEAFWVRKEPLGLSLLDPGPGMQIAGSTLNSFIGLRFIAAEVRHRDT</sequence>
<reference evidence="1" key="1">
    <citation type="submission" date="2020-04" db="EMBL/GenBank/DDBJ databases">
        <authorList>
            <person name="Chiriac C."/>
            <person name="Salcher M."/>
            <person name="Ghai R."/>
            <person name="Kavagutti S V."/>
        </authorList>
    </citation>
    <scope>NUCLEOTIDE SEQUENCE</scope>
</reference>
<gene>
    <name evidence="1" type="ORF">UFOVP431_26</name>
</gene>
<accession>A0A6J5MMZ5</accession>
<organism evidence="1">
    <name type="scientific">uncultured Caudovirales phage</name>
    <dbReference type="NCBI Taxonomy" id="2100421"/>
    <lineage>
        <taxon>Viruses</taxon>
        <taxon>Duplodnaviria</taxon>
        <taxon>Heunggongvirae</taxon>
        <taxon>Uroviricota</taxon>
        <taxon>Caudoviricetes</taxon>
        <taxon>Peduoviridae</taxon>
        <taxon>Maltschvirus</taxon>
        <taxon>Maltschvirus maltsch</taxon>
    </lineage>
</organism>
<evidence type="ECO:0000313" key="1">
    <source>
        <dbReference type="EMBL" id="CAB4147361.1"/>
    </source>
</evidence>